<reference evidence="2 3" key="1">
    <citation type="submission" date="2020-02" db="EMBL/GenBank/DDBJ databases">
        <title>Whole-genome analyses of novel actinobacteria.</title>
        <authorList>
            <person name="Sahin N."/>
            <person name="Tatar D."/>
        </authorList>
    </citation>
    <scope>NUCLEOTIDE SEQUENCE [LARGE SCALE GENOMIC DNA]</scope>
    <source>
        <strain evidence="2 3">SB3404</strain>
    </source>
</reference>
<dbReference type="EMBL" id="JAAKZZ010000696">
    <property type="protein sequence ID" value="NGO73335.1"/>
    <property type="molecule type" value="Genomic_DNA"/>
</dbReference>
<dbReference type="Gene3D" id="1.10.260.40">
    <property type="entry name" value="lambda repressor-like DNA-binding domains"/>
    <property type="match status" value="1"/>
</dbReference>
<dbReference type="InterPro" id="IPR043917">
    <property type="entry name" value="DUF5753"/>
</dbReference>
<comment type="caution">
    <text evidence="2">The sequence shown here is derived from an EMBL/GenBank/DDBJ whole genome shotgun (WGS) entry which is preliminary data.</text>
</comment>
<dbReference type="Pfam" id="PF13560">
    <property type="entry name" value="HTH_31"/>
    <property type="match status" value="1"/>
</dbReference>
<dbReference type="SUPFAM" id="SSF47413">
    <property type="entry name" value="lambda repressor-like DNA-binding domains"/>
    <property type="match status" value="1"/>
</dbReference>
<protein>
    <submittedName>
        <fullName evidence="2">Helix-turn-helix domain-containing protein</fullName>
    </submittedName>
</protein>
<gene>
    <name evidence="2" type="ORF">G5C65_34395</name>
</gene>
<proteinExistence type="predicted"/>
<dbReference type="InterPro" id="IPR010982">
    <property type="entry name" value="Lambda_DNA-bd_dom_sf"/>
</dbReference>
<evidence type="ECO:0000313" key="3">
    <source>
        <dbReference type="Proteomes" id="UP000477722"/>
    </source>
</evidence>
<dbReference type="InterPro" id="IPR001387">
    <property type="entry name" value="Cro/C1-type_HTH"/>
</dbReference>
<dbReference type="RefSeq" id="WP_165302987.1">
    <property type="nucleotide sequence ID" value="NZ_JAAKZZ010000696.1"/>
</dbReference>
<organism evidence="2 3">
    <name type="scientific">Streptomyces boncukensis</name>
    <dbReference type="NCBI Taxonomy" id="2711219"/>
    <lineage>
        <taxon>Bacteria</taxon>
        <taxon>Bacillati</taxon>
        <taxon>Actinomycetota</taxon>
        <taxon>Actinomycetes</taxon>
        <taxon>Kitasatosporales</taxon>
        <taxon>Streptomycetaceae</taxon>
        <taxon>Streptomyces</taxon>
    </lineage>
</organism>
<sequence>MTDYEEPESSDSLRAFGEIVASFRERAGLTQPQFSDLVRYSLHTVRSVEQGRRFPPPDFPDRAEHVLDAFGTIKRAAKHLSRNPGLAAWFRQWAKLERSAATLYTYECRIIPGLLQTEAYMRAAYEGRVPPLPDARLEAQVAARLDRQGMLRERQGTAFSFIVEEALLRRRTGGAEVTRELIGSLLELTRLRNVDIQIMPLVQEVHAGLDGPLRLLETPDGKCYGYCEGQRGGLLISDAKEVSVLQGRYASMRSQALTPKDSVGLLTQLRGEL</sequence>
<dbReference type="CDD" id="cd00093">
    <property type="entry name" value="HTH_XRE"/>
    <property type="match status" value="1"/>
</dbReference>
<evidence type="ECO:0000313" key="2">
    <source>
        <dbReference type="EMBL" id="NGO73335.1"/>
    </source>
</evidence>
<keyword evidence="3" id="KW-1185">Reference proteome</keyword>
<feature type="domain" description="DUF5753" evidence="1">
    <location>
        <begin position="90"/>
        <end position="268"/>
    </location>
</feature>
<dbReference type="AlphaFoldDB" id="A0A6G4X736"/>
<dbReference type="Proteomes" id="UP000477722">
    <property type="component" value="Unassembled WGS sequence"/>
</dbReference>
<accession>A0A6G4X736</accession>
<dbReference type="GO" id="GO:0003677">
    <property type="term" value="F:DNA binding"/>
    <property type="evidence" value="ECO:0007669"/>
    <property type="project" value="InterPro"/>
</dbReference>
<evidence type="ECO:0000259" key="1">
    <source>
        <dbReference type="Pfam" id="PF19054"/>
    </source>
</evidence>
<dbReference type="Pfam" id="PF19054">
    <property type="entry name" value="DUF5753"/>
    <property type="match status" value="1"/>
</dbReference>
<name>A0A6G4X736_9ACTN</name>